<feature type="region of interest" description="Disordered" evidence="1">
    <location>
        <begin position="1"/>
        <end position="48"/>
    </location>
</feature>
<dbReference type="EMBL" id="BAAAQM010000003">
    <property type="protein sequence ID" value="GAA1954809.1"/>
    <property type="molecule type" value="Genomic_DNA"/>
</dbReference>
<organism evidence="2 3">
    <name type="scientific">Catenulispora subtropica</name>
    <dbReference type="NCBI Taxonomy" id="450798"/>
    <lineage>
        <taxon>Bacteria</taxon>
        <taxon>Bacillati</taxon>
        <taxon>Actinomycetota</taxon>
        <taxon>Actinomycetes</taxon>
        <taxon>Catenulisporales</taxon>
        <taxon>Catenulisporaceae</taxon>
        <taxon>Catenulispora</taxon>
    </lineage>
</organism>
<evidence type="ECO:0000313" key="2">
    <source>
        <dbReference type="EMBL" id="GAA1954809.1"/>
    </source>
</evidence>
<accession>A0ABN2QM78</accession>
<comment type="caution">
    <text evidence="2">The sequence shown here is derived from an EMBL/GenBank/DDBJ whole genome shotgun (WGS) entry which is preliminary data.</text>
</comment>
<keyword evidence="3" id="KW-1185">Reference proteome</keyword>
<name>A0ABN2QM78_9ACTN</name>
<feature type="compositionally biased region" description="Pro residues" evidence="1">
    <location>
        <begin position="35"/>
        <end position="44"/>
    </location>
</feature>
<gene>
    <name evidence="2" type="ORF">GCM10009838_07930</name>
</gene>
<reference evidence="2 3" key="1">
    <citation type="journal article" date="2019" name="Int. J. Syst. Evol. Microbiol.">
        <title>The Global Catalogue of Microorganisms (GCM) 10K type strain sequencing project: providing services to taxonomists for standard genome sequencing and annotation.</title>
        <authorList>
            <consortium name="The Broad Institute Genomics Platform"/>
            <consortium name="The Broad Institute Genome Sequencing Center for Infectious Disease"/>
            <person name="Wu L."/>
            <person name="Ma J."/>
        </authorList>
    </citation>
    <scope>NUCLEOTIDE SEQUENCE [LARGE SCALE GENOMIC DNA]</scope>
    <source>
        <strain evidence="2 3">JCM 16013</strain>
    </source>
</reference>
<protein>
    <submittedName>
        <fullName evidence="2">Uncharacterized protein</fullName>
    </submittedName>
</protein>
<dbReference type="RefSeq" id="WP_344655525.1">
    <property type="nucleotide sequence ID" value="NZ_BAAAQM010000003.1"/>
</dbReference>
<dbReference type="Proteomes" id="UP001499854">
    <property type="component" value="Unassembled WGS sequence"/>
</dbReference>
<evidence type="ECO:0000256" key="1">
    <source>
        <dbReference type="SAM" id="MobiDB-lite"/>
    </source>
</evidence>
<proteinExistence type="predicted"/>
<sequence>MSTISNLPHPRTGLTHLANGSTAGSAANAGTAPTAGPPTTPAPAPGLSDRVDHLDALIWAAARTTDDPQLAVGKAREFAEGIFVSLVVAAGSGSHRLNCSVPTATGPVTADEDLRFEIAADVPAVSLPASGAEREVCELFALAHVSGVEATAILRTRPLSGGDFGSTFGIGDGLGGEGYVVRGWRLADGRSAPIDAAGMFAFCCSEASSGEPLPLDPTTRYADARALVMTPRPG</sequence>
<evidence type="ECO:0000313" key="3">
    <source>
        <dbReference type="Proteomes" id="UP001499854"/>
    </source>
</evidence>
<feature type="compositionally biased region" description="Low complexity" evidence="1">
    <location>
        <begin position="18"/>
        <end position="34"/>
    </location>
</feature>